<keyword evidence="5 12" id="KW-0812">Transmembrane</keyword>
<evidence type="ECO:0000256" key="10">
    <source>
        <dbReference type="ARBA" id="ARBA00023136"/>
    </source>
</evidence>
<evidence type="ECO:0000313" key="15">
    <source>
        <dbReference type="EMBL" id="CAF0907966.1"/>
    </source>
</evidence>
<organism evidence="15 16">
    <name type="scientific">Brachionus calyciflorus</name>
    <dbReference type="NCBI Taxonomy" id="104777"/>
    <lineage>
        <taxon>Eukaryota</taxon>
        <taxon>Metazoa</taxon>
        <taxon>Spiralia</taxon>
        <taxon>Gnathifera</taxon>
        <taxon>Rotifera</taxon>
        <taxon>Eurotatoria</taxon>
        <taxon>Monogononta</taxon>
        <taxon>Pseudotrocha</taxon>
        <taxon>Ploima</taxon>
        <taxon>Brachionidae</taxon>
        <taxon>Brachionus</taxon>
    </lineage>
</organism>
<keyword evidence="16" id="KW-1185">Reference proteome</keyword>
<keyword evidence="7" id="KW-0630">Potassium</keyword>
<dbReference type="PRINTS" id="PR01333">
    <property type="entry name" value="2POREKCHANEL"/>
</dbReference>
<gene>
    <name evidence="15" type="ORF">OXX778_LOCUS11745</name>
</gene>
<feature type="domain" description="Potassium channel" evidence="14">
    <location>
        <begin position="167"/>
        <end position="236"/>
    </location>
</feature>
<dbReference type="OrthoDB" id="297496at2759"/>
<evidence type="ECO:0000256" key="8">
    <source>
        <dbReference type="ARBA" id="ARBA00022989"/>
    </source>
</evidence>
<dbReference type="AlphaFoldDB" id="A0A814A1E5"/>
<feature type="transmembrane region" description="Helical" evidence="13">
    <location>
        <begin position="220"/>
        <end position="246"/>
    </location>
</feature>
<evidence type="ECO:0000259" key="14">
    <source>
        <dbReference type="Pfam" id="PF07885"/>
    </source>
</evidence>
<keyword evidence="4" id="KW-0633">Potassium transport</keyword>
<dbReference type="GO" id="GO:0005886">
    <property type="term" value="C:plasma membrane"/>
    <property type="evidence" value="ECO:0007669"/>
    <property type="project" value="TreeGrafter"/>
</dbReference>
<evidence type="ECO:0000256" key="5">
    <source>
        <dbReference type="ARBA" id="ARBA00022692"/>
    </source>
</evidence>
<keyword evidence="11 12" id="KW-0407">Ion channel</keyword>
<dbReference type="Proteomes" id="UP000663879">
    <property type="component" value="Unassembled WGS sequence"/>
</dbReference>
<keyword evidence="3 12" id="KW-0813">Transport</keyword>
<dbReference type="InterPro" id="IPR013099">
    <property type="entry name" value="K_chnl_dom"/>
</dbReference>
<comment type="similarity">
    <text evidence="2 12">Belongs to the two pore domain potassium channel (TC 1.A.1.8) family.</text>
</comment>
<evidence type="ECO:0000313" key="16">
    <source>
        <dbReference type="Proteomes" id="UP000663879"/>
    </source>
</evidence>
<feature type="transmembrane region" description="Helical" evidence="13">
    <location>
        <begin position="157"/>
        <end position="178"/>
    </location>
</feature>
<feature type="transmembrane region" description="Helical" evidence="13">
    <location>
        <begin position="78"/>
        <end position="97"/>
    </location>
</feature>
<dbReference type="GO" id="GO:0030322">
    <property type="term" value="P:stabilization of membrane potential"/>
    <property type="evidence" value="ECO:0007669"/>
    <property type="project" value="TreeGrafter"/>
</dbReference>
<evidence type="ECO:0000256" key="12">
    <source>
        <dbReference type="RuleBase" id="RU003857"/>
    </source>
</evidence>
<reference evidence="15" key="1">
    <citation type="submission" date="2021-02" db="EMBL/GenBank/DDBJ databases">
        <authorList>
            <person name="Nowell W R."/>
        </authorList>
    </citation>
    <scope>NUCLEOTIDE SEQUENCE</scope>
    <source>
        <strain evidence="15">Ploen Becks lab</strain>
    </source>
</reference>
<feature type="domain" description="Potassium channel" evidence="14">
    <location>
        <begin position="74"/>
        <end position="132"/>
    </location>
</feature>
<feature type="transmembrane region" description="Helical" evidence="13">
    <location>
        <begin position="190"/>
        <end position="208"/>
    </location>
</feature>
<sequence length="574" mass="66000">MKKQNVRTLSFIVSTFTYLLIGAAIFDALESQTEETIKQDLEHTELEYKAAYNISNDDFRLLEDIVIKYHPYRKFPQWKFTGAFYFSLTVITTIGYGHSTPQTIPGKSFCMFYAIIGIPLCLVMFQSVGERLNYFASFCIQLFKKCVRFKNTEVNQTEMVCVAGVLSFFVITGGAAMFSHYEGWTYFNAIYYCVITLTTIGFGDYVALQDRNDLSNTVYVILSFTFILFGLTVVASSINLLVLKFLTMNTEDERREEYTKKVQQNQNIRFSSTDLLNVVNGNVICTYEQSDLEELRRENSIKLCFNKNSFCFSFKRKFPFIEWTRSNSDQIDHYNLGRLKPDRLDKNKKFLFKTKNDTISFDSSSNNQNFSLDSKRVLCTFCLNNSKAKKSHYTIRRGPGKISHLLITNANVNEIKPRLTESPKICLTKASDLCLNIIEPYENEAQKNKPSLNYDIDVYIDDDNDQEDYLTVTNATILTTLSNKLGSNNSDNKLNKNIQKQSTPVEANSNINFNFLNVNNYYLSTASIKKTSNHDLSSQNMTEYDISYEKSRLDDESSLNDADDMLSSSKKFFV</sequence>
<dbReference type="PRINTS" id="PR01095">
    <property type="entry name" value="TASKCHANNEL"/>
</dbReference>
<evidence type="ECO:0000256" key="4">
    <source>
        <dbReference type="ARBA" id="ARBA00022538"/>
    </source>
</evidence>
<dbReference type="GO" id="GO:0015271">
    <property type="term" value="F:outward rectifier potassium channel activity"/>
    <property type="evidence" value="ECO:0007669"/>
    <property type="project" value="TreeGrafter"/>
</dbReference>
<dbReference type="EMBL" id="CAJNOC010002033">
    <property type="protein sequence ID" value="CAF0907966.1"/>
    <property type="molecule type" value="Genomic_DNA"/>
</dbReference>
<dbReference type="Gene3D" id="1.10.287.70">
    <property type="match status" value="1"/>
</dbReference>
<evidence type="ECO:0000256" key="7">
    <source>
        <dbReference type="ARBA" id="ARBA00022958"/>
    </source>
</evidence>
<dbReference type="GO" id="GO:0022841">
    <property type="term" value="F:potassium ion leak channel activity"/>
    <property type="evidence" value="ECO:0007669"/>
    <property type="project" value="TreeGrafter"/>
</dbReference>
<accession>A0A814A1E5</accession>
<evidence type="ECO:0000256" key="3">
    <source>
        <dbReference type="ARBA" id="ARBA00022448"/>
    </source>
</evidence>
<dbReference type="InterPro" id="IPR003280">
    <property type="entry name" value="2pore_dom_K_chnl"/>
</dbReference>
<evidence type="ECO:0000256" key="13">
    <source>
        <dbReference type="SAM" id="Phobius"/>
    </source>
</evidence>
<feature type="transmembrane region" description="Helical" evidence="13">
    <location>
        <begin position="9"/>
        <end position="26"/>
    </location>
</feature>
<proteinExistence type="inferred from homology"/>
<dbReference type="PANTHER" id="PTHR11003">
    <property type="entry name" value="POTASSIUM CHANNEL, SUBFAMILY K"/>
    <property type="match status" value="1"/>
</dbReference>
<evidence type="ECO:0000256" key="1">
    <source>
        <dbReference type="ARBA" id="ARBA00004141"/>
    </source>
</evidence>
<keyword evidence="6" id="KW-0631">Potassium channel</keyword>
<evidence type="ECO:0000256" key="9">
    <source>
        <dbReference type="ARBA" id="ARBA00023065"/>
    </source>
</evidence>
<keyword evidence="10 13" id="KW-0472">Membrane</keyword>
<name>A0A814A1E5_9BILA</name>
<dbReference type="PANTHER" id="PTHR11003:SF291">
    <property type="entry name" value="IP11374P"/>
    <property type="match status" value="1"/>
</dbReference>
<dbReference type="InterPro" id="IPR003092">
    <property type="entry name" value="2pore_dom_K_chnl_TASK"/>
</dbReference>
<keyword evidence="9 12" id="KW-0406">Ion transport</keyword>
<keyword evidence="8 13" id="KW-1133">Transmembrane helix</keyword>
<dbReference type="Pfam" id="PF07885">
    <property type="entry name" value="Ion_trans_2"/>
    <property type="match status" value="2"/>
</dbReference>
<feature type="transmembrane region" description="Helical" evidence="13">
    <location>
        <begin position="109"/>
        <end position="128"/>
    </location>
</feature>
<evidence type="ECO:0000256" key="11">
    <source>
        <dbReference type="ARBA" id="ARBA00023303"/>
    </source>
</evidence>
<comment type="subcellular location">
    <subcellularLocation>
        <location evidence="1">Membrane</location>
        <topology evidence="1">Multi-pass membrane protein</topology>
    </subcellularLocation>
</comment>
<dbReference type="FunFam" id="1.10.287.70:FF:000090">
    <property type="entry name" value="two pore potassium channel protein sup-9"/>
    <property type="match status" value="1"/>
</dbReference>
<evidence type="ECO:0000256" key="2">
    <source>
        <dbReference type="ARBA" id="ARBA00006666"/>
    </source>
</evidence>
<evidence type="ECO:0000256" key="6">
    <source>
        <dbReference type="ARBA" id="ARBA00022826"/>
    </source>
</evidence>
<dbReference type="SUPFAM" id="SSF81324">
    <property type="entry name" value="Voltage-gated potassium channels"/>
    <property type="match status" value="2"/>
</dbReference>
<comment type="caution">
    <text evidence="15">The sequence shown here is derived from an EMBL/GenBank/DDBJ whole genome shotgun (WGS) entry which is preliminary data.</text>
</comment>
<protein>
    <recommendedName>
        <fullName evidence="14">Potassium channel domain-containing protein</fullName>
    </recommendedName>
</protein>